<evidence type="ECO:0000256" key="3">
    <source>
        <dbReference type="ARBA" id="ARBA00022825"/>
    </source>
</evidence>
<dbReference type="CDD" id="cd14256">
    <property type="entry name" value="Dockerin_I"/>
    <property type="match status" value="1"/>
</dbReference>
<evidence type="ECO:0000259" key="5">
    <source>
        <dbReference type="PROSITE" id="PS51766"/>
    </source>
</evidence>
<keyword evidence="1" id="KW-0645">Protease</keyword>
<name>A0A7K4HQ42_9EURY</name>
<dbReference type="GO" id="GO:0004252">
    <property type="term" value="F:serine-type endopeptidase activity"/>
    <property type="evidence" value="ECO:0007669"/>
    <property type="project" value="InterPro"/>
</dbReference>
<dbReference type="OrthoDB" id="103676at2157"/>
<organism evidence="6 7">
    <name type="scientific">Methanofollis tationis</name>
    <dbReference type="NCBI Taxonomy" id="81417"/>
    <lineage>
        <taxon>Archaea</taxon>
        <taxon>Methanobacteriati</taxon>
        <taxon>Methanobacteriota</taxon>
        <taxon>Stenosarchaea group</taxon>
        <taxon>Methanomicrobia</taxon>
        <taxon>Methanomicrobiales</taxon>
        <taxon>Methanomicrobiaceae</taxon>
        <taxon>Methanofollis</taxon>
    </lineage>
</organism>
<feature type="domain" description="PKD" evidence="4">
    <location>
        <begin position="577"/>
        <end position="632"/>
    </location>
</feature>
<evidence type="ECO:0000313" key="7">
    <source>
        <dbReference type="Proteomes" id="UP000570823"/>
    </source>
</evidence>
<dbReference type="SMART" id="SM00089">
    <property type="entry name" value="PKD"/>
    <property type="match status" value="4"/>
</dbReference>
<dbReference type="FunFam" id="2.60.40.10:FF:000270">
    <property type="entry name" value="Cell surface protein"/>
    <property type="match status" value="3"/>
</dbReference>
<dbReference type="InterPro" id="IPR022409">
    <property type="entry name" value="PKD/Chitinase_dom"/>
</dbReference>
<dbReference type="CDD" id="cd00146">
    <property type="entry name" value="PKD"/>
    <property type="match status" value="4"/>
</dbReference>
<dbReference type="Gene3D" id="2.60.40.10">
    <property type="entry name" value="Immunoglobulins"/>
    <property type="match status" value="4"/>
</dbReference>
<dbReference type="InterPro" id="IPR023828">
    <property type="entry name" value="Peptidase_S8_Ser-AS"/>
</dbReference>
<dbReference type="Gene3D" id="3.40.50.200">
    <property type="entry name" value="Peptidase S8/S53 domain"/>
    <property type="match status" value="1"/>
</dbReference>
<dbReference type="InterPro" id="IPR034075">
    <property type="entry name" value="Glr3161-like_dom"/>
</dbReference>
<dbReference type="PANTHER" id="PTHR36842">
    <property type="entry name" value="PROTEIN TOLB HOMOLOG"/>
    <property type="match status" value="1"/>
</dbReference>
<evidence type="ECO:0000256" key="2">
    <source>
        <dbReference type="ARBA" id="ARBA00022801"/>
    </source>
</evidence>
<dbReference type="SUPFAM" id="SSF63446">
    <property type="entry name" value="Type I dockerin domain"/>
    <property type="match status" value="1"/>
</dbReference>
<dbReference type="InterPro" id="IPR000601">
    <property type="entry name" value="PKD_dom"/>
</dbReference>
<dbReference type="PROSITE" id="PS51766">
    <property type="entry name" value="DOCKERIN"/>
    <property type="match status" value="1"/>
</dbReference>
<protein>
    <submittedName>
        <fullName evidence="6">PKD domain-containing protein</fullName>
    </submittedName>
</protein>
<dbReference type="Gene3D" id="2.60.120.380">
    <property type="match status" value="1"/>
</dbReference>
<dbReference type="Pfam" id="PF00082">
    <property type="entry name" value="Peptidase_S8"/>
    <property type="match status" value="1"/>
</dbReference>
<dbReference type="AlphaFoldDB" id="A0A7K4HQ42"/>
<gene>
    <name evidence="6" type="ORF">HWN36_08780</name>
</gene>
<dbReference type="GO" id="GO:0000272">
    <property type="term" value="P:polysaccharide catabolic process"/>
    <property type="evidence" value="ECO:0007669"/>
    <property type="project" value="InterPro"/>
</dbReference>
<feature type="domain" description="PKD" evidence="4">
    <location>
        <begin position="797"/>
        <end position="868"/>
    </location>
</feature>
<evidence type="ECO:0000313" key="6">
    <source>
        <dbReference type="EMBL" id="NVO67395.1"/>
    </source>
</evidence>
<dbReference type="InterPro" id="IPR035986">
    <property type="entry name" value="PKD_dom_sf"/>
</dbReference>
<keyword evidence="7" id="KW-1185">Reference proteome</keyword>
<evidence type="ECO:0000259" key="4">
    <source>
        <dbReference type="PROSITE" id="PS50093"/>
    </source>
</evidence>
<comment type="caution">
    <text evidence="6">The sequence shown here is derived from an EMBL/GenBank/DDBJ whole genome shotgun (WGS) entry which is preliminary data.</text>
</comment>
<dbReference type="GO" id="GO:0006508">
    <property type="term" value="P:proteolysis"/>
    <property type="evidence" value="ECO:0007669"/>
    <property type="project" value="UniProtKB-KW"/>
</dbReference>
<feature type="domain" description="PKD" evidence="4">
    <location>
        <begin position="632"/>
        <end position="716"/>
    </location>
</feature>
<dbReference type="PROSITE" id="PS00138">
    <property type="entry name" value="SUBTILASE_SER"/>
    <property type="match status" value="1"/>
</dbReference>
<accession>A0A7K4HQ42</accession>
<dbReference type="PRINTS" id="PR00723">
    <property type="entry name" value="SUBTILISIN"/>
</dbReference>
<sequence length="947" mass="98665">MRPKTRAALAFMLGVALLMSAGAAVTFTDSLPDKTNLTDGEKKLSSELLDLVRASEENGAVMETDVAGGQIFGASAEESPEDTVYVYVTVDPAASTAVIDAYASAVTGRDEGYHLAAAVVPVAALADLAALPEVVSVMRVLPPMVNAGSVDTEGDTLLRAKAFRNATGYGGAGVRIGIISDGVDHIETAVASGDLPEDVHVLSNEQGGNEGTAMLEIVHDIAPDADLYFHDHGSSWIEFNAAIDALAAAGCTVICDDIAWTTVPYFQDGIIASHIQSLVDEGEIIYVSSAGNYAKAHYQGGYVDGGNGWHDFGGDIELPFTVPAGASIFVVLEWNDPWGSSSNDYDLYVYDSLGTKIASSTGPQDGDDNPIEYASVRNTGASAAKAYIGVKKYSGSARALEIFTFGASVDASYSTTADSVFGHQAAEGVIAVGSIDYADVIRYYSSRGPSTISYPVAVQREKPEISATDGVSVTGSGGFPSTFYGTSAAAPHVAAISGLVWGLAPDLSAAEVREKMLSTAEDLGTGGFDTIYGYGRVDAFDLFLATGEAPTASFNAAPLSGPAPLTVTFTDLSVGATAWQWSFGDGGASTEQHPVHTYAMPGTYTVSLTASSLFGSTTAEKAGYVTVTAPALAANFSANRTAGTVPFAVQFNDTTAGAPLAWNWSFGDGVTSTEQHPLHTYLMPGNYTVSLAVADAYGSMDTAAAEGYVTAEAPPLVAAFTTNVTSGFVPFAVGFNDTTAGAPVAWNWSFGDNGTSIERHPIHAYTMPGIYTVNLTVTDAYGAVSGNETIIRAKLLLHPAFSVNLTAGVVPLAVCFTDLTAANASAWLWSFGDGNTSIEQHPVHTYTVAGAYTVSLTVNGDCGSVTKSGYINALPLLYGDANNDGTVNQADTLRVLREVVGIVDMPPAGIDRFQKTDVHRNGAIEVGDALFIAQFNVGLRDVWFEIV</sequence>
<feature type="domain" description="PKD" evidence="4">
    <location>
        <begin position="716"/>
        <end position="790"/>
    </location>
</feature>
<dbReference type="RefSeq" id="WP_176788990.1">
    <property type="nucleotide sequence ID" value="NZ_JABXWR010000001.1"/>
</dbReference>
<keyword evidence="3" id="KW-0720">Serine protease</keyword>
<dbReference type="PROSITE" id="PS50093">
    <property type="entry name" value="PKD"/>
    <property type="match status" value="4"/>
</dbReference>
<dbReference type="Pfam" id="PF18911">
    <property type="entry name" value="PKD_4"/>
    <property type="match status" value="4"/>
</dbReference>
<dbReference type="Gene3D" id="1.10.1330.10">
    <property type="entry name" value="Dockerin domain"/>
    <property type="match status" value="1"/>
</dbReference>
<evidence type="ECO:0000256" key="1">
    <source>
        <dbReference type="ARBA" id="ARBA00022670"/>
    </source>
</evidence>
<dbReference type="SUPFAM" id="SSF49299">
    <property type="entry name" value="PKD domain"/>
    <property type="match status" value="4"/>
</dbReference>
<dbReference type="InterPro" id="IPR036439">
    <property type="entry name" value="Dockerin_dom_sf"/>
</dbReference>
<dbReference type="InterPro" id="IPR036852">
    <property type="entry name" value="Peptidase_S8/S53_dom_sf"/>
</dbReference>
<dbReference type="PANTHER" id="PTHR36842:SF1">
    <property type="entry name" value="PROTEIN TOLB"/>
    <property type="match status" value="1"/>
</dbReference>
<dbReference type="CDD" id="cd05562">
    <property type="entry name" value="Peptidases_S53_like"/>
    <property type="match status" value="1"/>
</dbReference>
<dbReference type="Proteomes" id="UP000570823">
    <property type="component" value="Unassembled WGS sequence"/>
</dbReference>
<reference evidence="6 7" key="1">
    <citation type="submission" date="2020-06" db="EMBL/GenBank/DDBJ databases">
        <title>Methanofollis fontis sp. nov., a methanogen isolated from marine sediments near a cold seep at Four-Way Closure Ridge offshore southwestern Taiwan.</title>
        <authorList>
            <person name="Chen S.-C."/>
            <person name="Teng N.-H."/>
            <person name="Lin Y.-S."/>
            <person name="Lai M.-C."/>
            <person name="Chen H.-H."/>
            <person name="Wang C.-C."/>
        </authorList>
    </citation>
    <scope>NUCLEOTIDE SEQUENCE [LARGE SCALE GENOMIC DNA]</scope>
    <source>
        <strain evidence="6 7">DSM 2702</strain>
    </source>
</reference>
<dbReference type="SUPFAM" id="SSF52743">
    <property type="entry name" value="Subtilisin-like"/>
    <property type="match status" value="1"/>
</dbReference>
<dbReference type="InterPro" id="IPR016134">
    <property type="entry name" value="Dockerin_dom"/>
</dbReference>
<dbReference type="EMBL" id="JABXWR010000001">
    <property type="protein sequence ID" value="NVO67395.1"/>
    <property type="molecule type" value="Genomic_DNA"/>
</dbReference>
<dbReference type="InterPro" id="IPR015500">
    <property type="entry name" value="Peptidase_S8_subtilisin-rel"/>
</dbReference>
<proteinExistence type="predicted"/>
<dbReference type="InterPro" id="IPR000209">
    <property type="entry name" value="Peptidase_S8/S53_dom"/>
</dbReference>
<keyword evidence="2" id="KW-0378">Hydrolase</keyword>
<dbReference type="InterPro" id="IPR013783">
    <property type="entry name" value="Ig-like_fold"/>
</dbReference>
<feature type="domain" description="Dockerin" evidence="5">
    <location>
        <begin position="874"/>
        <end position="945"/>
    </location>
</feature>